<evidence type="ECO:0000256" key="2">
    <source>
        <dbReference type="ARBA" id="ARBA00005371"/>
    </source>
</evidence>
<dbReference type="PANTHER" id="PTHR39267:SF1">
    <property type="entry name" value="SURVIVAL MOTOR NEURON PROTEIN"/>
    <property type="match status" value="1"/>
</dbReference>
<dbReference type="GO" id="GO:0008380">
    <property type="term" value="P:RNA splicing"/>
    <property type="evidence" value="ECO:0007669"/>
    <property type="project" value="UniProtKB-KW"/>
</dbReference>
<evidence type="ECO:0000313" key="9">
    <source>
        <dbReference type="Proteomes" id="UP000290189"/>
    </source>
</evidence>
<dbReference type="InterPro" id="IPR040424">
    <property type="entry name" value="Smn1"/>
</dbReference>
<evidence type="ECO:0000256" key="5">
    <source>
        <dbReference type="ARBA" id="ARBA00023242"/>
    </source>
</evidence>
<sequence length="158" mass="16990">MSIDDDAGVACSESANLLTGGDWDDSALIAAFDRDVEDYQTWHGIAQEPRPHRHTPRPKRPRTEAPVVKEDGQISDEEEIEVNGAADIGDAVSAPPPSVLADAEPSGGSPATAAIPPPPQVDMSPDLYNALLAWYYAGYYAGRKQAIDEMLSMNARKQ</sequence>
<proteinExistence type="inferred from homology"/>
<keyword evidence="4" id="KW-0508">mRNA splicing</keyword>
<dbReference type="AlphaFoldDB" id="A0A3P3Y9S5"/>
<evidence type="ECO:0000313" key="8">
    <source>
        <dbReference type="EMBL" id="SPQ96894.1"/>
    </source>
</evidence>
<feature type="compositionally biased region" description="Basic and acidic residues" evidence="6">
    <location>
        <begin position="61"/>
        <end position="72"/>
    </location>
</feature>
<dbReference type="InterPro" id="IPR049481">
    <property type="entry name" value="SMN_G2-BD"/>
</dbReference>
<feature type="region of interest" description="Disordered" evidence="6">
    <location>
        <begin position="42"/>
        <end position="122"/>
    </location>
</feature>
<evidence type="ECO:0000256" key="1">
    <source>
        <dbReference type="ARBA" id="ARBA00004123"/>
    </source>
</evidence>
<evidence type="ECO:0000256" key="3">
    <source>
        <dbReference type="ARBA" id="ARBA00022664"/>
    </source>
</evidence>
<accession>A0A3P3Y9S5</accession>
<organism evidence="8 9">
    <name type="scientific">Plasmodiophora brassicae</name>
    <name type="common">Clubroot disease agent</name>
    <dbReference type="NCBI Taxonomy" id="37360"/>
    <lineage>
        <taxon>Eukaryota</taxon>
        <taxon>Sar</taxon>
        <taxon>Rhizaria</taxon>
        <taxon>Endomyxa</taxon>
        <taxon>Phytomyxea</taxon>
        <taxon>Plasmodiophorida</taxon>
        <taxon>Plasmodiophoridae</taxon>
        <taxon>Plasmodiophora</taxon>
    </lineage>
</organism>
<comment type="similarity">
    <text evidence="2">Belongs to the SMN family.</text>
</comment>
<dbReference type="Proteomes" id="UP000290189">
    <property type="component" value="Unassembled WGS sequence"/>
</dbReference>
<feature type="domain" description="Survival Motor Neuron Gemin2-binding" evidence="7">
    <location>
        <begin position="23"/>
        <end position="40"/>
    </location>
</feature>
<keyword evidence="5" id="KW-0539">Nucleus</keyword>
<dbReference type="Pfam" id="PF20636">
    <property type="entry name" value="SMN_G2-BD"/>
    <property type="match status" value="1"/>
</dbReference>
<dbReference type="GO" id="GO:0006397">
    <property type="term" value="P:mRNA processing"/>
    <property type="evidence" value="ECO:0007669"/>
    <property type="project" value="UniProtKB-KW"/>
</dbReference>
<keyword evidence="8" id="KW-0496">Mitochondrion</keyword>
<geneLocation type="mitochondrion" evidence="8"/>
<name>A0A3P3Y9S5_PLABS</name>
<gene>
    <name evidence="8" type="ORF">PLBR_LOCUS4109</name>
</gene>
<feature type="compositionally biased region" description="Basic residues" evidence="6">
    <location>
        <begin position="51"/>
        <end position="60"/>
    </location>
</feature>
<dbReference type="InterPro" id="IPR047313">
    <property type="entry name" value="SMN_C"/>
</dbReference>
<evidence type="ECO:0000259" key="7">
    <source>
        <dbReference type="Pfam" id="PF20636"/>
    </source>
</evidence>
<reference evidence="8 9" key="1">
    <citation type="submission" date="2018-03" db="EMBL/GenBank/DDBJ databases">
        <authorList>
            <person name="Fogelqvist J."/>
        </authorList>
    </citation>
    <scope>NUCLEOTIDE SEQUENCE [LARGE SCALE GENOMIC DNA]</scope>
</reference>
<evidence type="ECO:0000256" key="6">
    <source>
        <dbReference type="SAM" id="MobiDB-lite"/>
    </source>
</evidence>
<dbReference type="PANTHER" id="PTHR39267">
    <property type="entry name" value="SURVIVAL MOTOR NEURON-LIKE PROTEIN 1"/>
    <property type="match status" value="1"/>
</dbReference>
<protein>
    <recommendedName>
        <fullName evidence="7">Survival Motor Neuron Gemin2-binding domain-containing protein</fullName>
    </recommendedName>
</protein>
<evidence type="ECO:0000256" key="4">
    <source>
        <dbReference type="ARBA" id="ARBA00023187"/>
    </source>
</evidence>
<dbReference type="GO" id="GO:0005634">
    <property type="term" value="C:nucleus"/>
    <property type="evidence" value="ECO:0007669"/>
    <property type="project" value="UniProtKB-SubCell"/>
</dbReference>
<comment type="subcellular location">
    <subcellularLocation>
        <location evidence="1">Nucleus</location>
    </subcellularLocation>
</comment>
<dbReference type="CDD" id="cd22852">
    <property type="entry name" value="SMN_C"/>
    <property type="match status" value="1"/>
</dbReference>
<dbReference type="EMBL" id="OVEO01000006">
    <property type="protein sequence ID" value="SPQ96894.1"/>
    <property type="molecule type" value="Genomic_DNA"/>
</dbReference>
<keyword evidence="3" id="KW-0507">mRNA processing</keyword>